<organism evidence="1 2">
    <name type="scientific">Entomophthora muscae</name>
    <dbReference type="NCBI Taxonomy" id="34485"/>
    <lineage>
        <taxon>Eukaryota</taxon>
        <taxon>Fungi</taxon>
        <taxon>Fungi incertae sedis</taxon>
        <taxon>Zoopagomycota</taxon>
        <taxon>Entomophthoromycotina</taxon>
        <taxon>Entomophthoromycetes</taxon>
        <taxon>Entomophthorales</taxon>
        <taxon>Entomophthoraceae</taxon>
        <taxon>Entomophthora</taxon>
    </lineage>
</organism>
<dbReference type="Proteomes" id="UP001165960">
    <property type="component" value="Unassembled WGS sequence"/>
</dbReference>
<evidence type="ECO:0000313" key="1">
    <source>
        <dbReference type="EMBL" id="KAJ9075799.1"/>
    </source>
</evidence>
<dbReference type="EMBL" id="QTSX02002371">
    <property type="protein sequence ID" value="KAJ9075799.1"/>
    <property type="molecule type" value="Genomic_DNA"/>
</dbReference>
<proteinExistence type="predicted"/>
<reference evidence="1" key="1">
    <citation type="submission" date="2022-04" db="EMBL/GenBank/DDBJ databases">
        <title>Genome of the entomopathogenic fungus Entomophthora muscae.</title>
        <authorList>
            <person name="Elya C."/>
            <person name="Lovett B.R."/>
            <person name="Lee E."/>
            <person name="Macias A.M."/>
            <person name="Hajek A.E."/>
            <person name="De Bivort B.L."/>
            <person name="Kasson M.T."/>
            <person name="De Fine Licht H.H."/>
            <person name="Stajich J.E."/>
        </authorList>
    </citation>
    <scope>NUCLEOTIDE SEQUENCE</scope>
    <source>
        <strain evidence="1">Berkeley</strain>
    </source>
</reference>
<evidence type="ECO:0000313" key="2">
    <source>
        <dbReference type="Proteomes" id="UP001165960"/>
    </source>
</evidence>
<sequence>MGRGPMAALPLPDRVLMGRGPMAALPLPDRVLMGRGPMAACRGDTLLPCEQSECPTGREASVF</sequence>
<keyword evidence="2" id="KW-1185">Reference proteome</keyword>
<accession>A0ACC2TMC0</accession>
<comment type="caution">
    <text evidence="1">The sequence shown here is derived from an EMBL/GenBank/DDBJ whole genome shotgun (WGS) entry which is preliminary data.</text>
</comment>
<name>A0ACC2TMC0_9FUNG</name>
<gene>
    <name evidence="1" type="ORF">DSO57_1032325</name>
</gene>
<protein>
    <submittedName>
        <fullName evidence="1">Uncharacterized protein</fullName>
    </submittedName>
</protein>